<dbReference type="AlphaFoldDB" id="A0A7J5AEE8"/>
<reference evidence="2 3" key="1">
    <citation type="submission" date="2019-09" db="EMBL/GenBank/DDBJ databases">
        <authorList>
            <person name="Cao W.R."/>
        </authorList>
    </citation>
    <scope>NUCLEOTIDE SEQUENCE [LARGE SCALE GENOMIC DNA]</scope>
    <source>
        <strain evidence="3">a4</strain>
    </source>
</reference>
<feature type="chain" id="PRO_5029822742" description="DUF4836 family protein" evidence="1">
    <location>
        <begin position="20"/>
        <end position="570"/>
    </location>
</feature>
<dbReference type="EMBL" id="WAAU01000021">
    <property type="protein sequence ID" value="KAB1155915.1"/>
    <property type="molecule type" value="Genomic_DNA"/>
</dbReference>
<dbReference type="RefSeq" id="WP_150900204.1">
    <property type="nucleotide sequence ID" value="NZ_WAAU01000021.1"/>
</dbReference>
<evidence type="ECO:0000313" key="2">
    <source>
        <dbReference type="EMBL" id="KAB1155915.1"/>
    </source>
</evidence>
<gene>
    <name evidence="2" type="ORF">F7018_11440</name>
</gene>
<accession>A0A7J5AEE8</accession>
<dbReference type="Proteomes" id="UP000467305">
    <property type="component" value="Unassembled WGS sequence"/>
</dbReference>
<proteinExistence type="predicted"/>
<evidence type="ECO:0008006" key="4">
    <source>
        <dbReference type="Google" id="ProtNLM"/>
    </source>
</evidence>
<keyword evidence="3" id="KW-1185">Reference proteome</keyword>
<dbReference type="OrthoDB" id="1288644at2"/>
<name>A0A7J5AEE8_9FLAO</name>
<keyword evidence="1" id="KW-0732">Signal</keyword>
<evidence type="ECO:0000313" key="3">
    <source>
        <dbReference type="Proteomes" id="UP000467305"/>
    </source>
</evidence>
<comment type="caution">
    <text evidence="2">The sequence shown here is derived from an EMBL/GenBank/DDBJ whole genome shotgun (WGS) entry which is preliminary data.</text>
</comment>
<evidence type="ECO:0000256" key="1">
    <source>
        <dbReference type="SAM" id="SignalP"/>
    </source>
</evidence>
<feature type="signal peptide" evidence="1">
    <location>
        <begin position="1"/>
        <end position="19"/>
    </location>
</feature>
<protein>
    <recommendedName>
        <fullName evidence="4">DUF4836 family protein</fullName>
    </recommendedName>
</protein>
<organism evidence="2 3">
    <name type="scientific">Tenacibaculum aiptasiae</name>
    <dbReference type="NCBI Taxonomy" id="426481"/>
    <lineage>
        <taxon>Bacteria</taxon>
        <taxon>Pseudomonadati</taxon>
        <taxon>Bacteroidota</taxon>
        <taxon>Flavobacteriia</taxon>
        <taxon>Flavobacteriales</taxon>
        <taxon>Flavobacteriaceae</taxon>
        <taxon>Tenacibaculum</taxon>
    </lineage>
</organism>
<sequence length="570" mass="65508">MIRKIISALLLVNTFVVLQAQKLETKIPNNVDIVIAANADNLFSLIDVSDIDNSFLGKGALRGANKKAKVSSVSDLGVDIKSNSYYFFKKTDSISYHTILVELTDKGQYENTLKERQQKKIKRENGYSYIEGYSSLTIWNDNILAVVNGSKSYSYFKEHKERFNKLKKEGESRYSFKKRIVKSWIKEEALKTLNNSPSNSIATNRNFQKGKKKNASATLWVRNYGMFMSNLIQEFGKTMRSTMSYLMPSKGKNIYGVEEVTANLFFEKANIRVLLEMSVSDYMKKSFKKIYNKRMNSALVNSFDHERALAFWSMSINTEEMLVQYPVMMNNLYGAILPKFKQEFEIVGDVLSLVIDEEAIAKLVTGDALFVLNEFGKKEVEYTKYEYDEDYKRKEVTKTKETLVPDFTIMIGSEEKELLTKVFKLGEKYKAVKETKKVYELILKKAKLPFGFYAVVKNGVLYFTTSKANAISIESGRTNFASKKHNKLIRNNSTVLFADVNKIINKLPTEWFGKTEDKMARLSNEHIENLNFTVSRMKGNKISSELRLNTKGKEENTLKLLFRLIDNMAK</sequence>